<evidence type="ECO:0000313" key="4">
    <source>
        <dbReference type="EMBL" id="KAF9479837.1"/>
    </source>
</evidence>
<proteinExistence type="predicted"/>
<dbReference type="GO" id="GO:0005634">
    <property type="term" value="C:nucleus"/>
    <property type="evidence" value="ECO:0007669"/>
    <property type="project" value="UniProtKB-UniRule"/>
</dbReference>
<evidence type="ECO:0000256" key="2">
    <source>
        <dbReference type="SAM" id="MobiDB-lite"/>
    </source>
</evidence>
<feature type="DNA-binding region" description="HMG box" evidence="1">
    <location>
        <begin position="105"/>
        <end position="170"/>
    </location>
</feature>
<keyword evidence="5" id="KW-1185">Reference proteome</keyword>
<dbReference type="AlphaFoldDB" id="A0A9P5Z289"/>
<keyword evidence="1" id="KW-0238">DNA-binding</keyword>
<dbReference type="OrthoDB" id="10542740at2759"/>
<reference evidence="4" key="1">
    <citation type="submission" date="2020-11" db="EMBL/GenBank/DDBJ databases">
        <authorList>
            <consortium name="DOE Joint Genome Institute"/>
            <person name="Ahrendt S."/>
            <person name="Riley R."/>
            <person name="Andreopoulos W."/>
            <person name="Labutti K."/>
            <person name="Pangilinan J."/>
            <person name="Ruiz-Duenas F.J."/>
            <person name="Barrasa J.M."/>
            <person name="Sanchez-Garcia M."/>
            <person name="Camarero S."/>
            <person name="Miyauchi S."/>
            <person name="Serrano A."/>
            <person name="Linde D."/>
            <person name="Babiker R."/>
            <person name="Drula E."/>
            <person name="Ayuso-Fernandez I."/>
            <person name="Pacheco R."/>
            <person name="Padilla G."/>
            <person name="Ferreira P."/>
            <person name="Barriuso J."/>
            <person name="Kellner H."/>
            <person name="Castanera R."/>
            <person name="Alfaro M."/>
            <person name="Ramirez L."/>
            <person name="Pisabarro A.G."/>
            <person name="Kuo A."/>
            <person name="Tritt A."/>
            <person name="Lipzen A."/>
            <person name="He G."/>
            <person name="Yan M."/>
            <person name="Ng V."/>
            <person name="Cullen D."/>
            <person name="Martin F."/>
            <person name="Rosso M.-N."/>
            <person name="Henrissat B."/>
            <person name="Hibbett D."/>
            <person name="Martinez A.T."/>
            <person name="Grigoriev I.V."/>
        </authorList>
    </citation>
    <scope>NUCLEOTIDE SEQUENCE</scope>
    <source>
        <strain evidence="4">CIRM-BRFM 674</strain>
    </source>
</reference>
<gene>
    <name evidence="4" type="ORF">BDN70DRAFT_878372</name>
</gene>
<name>A0A9P5Z289_9AGAR</name>
<evidence type="ECO:0000313" key="5">
    <source>
        <dbReference type="Proteomes" id="UP000807469"/>
    </source>
</evidence>
<feature type="region of interest" description="Disordered" evidence="2">
    <location>
        <begin position="236"/>
        <end position="260"/>
    </location>
</feature>
<sequence length="260" mass="29519">MLSAILKAPFARSLFLTSVSRLARPAVARPLLFSEAKRTFLTTTAVFEGAAKPKKTAASKAKKAPAAKKPKKAAAKAPKKVKVKKVKKVKAKEPKVFKKHLKLPFPRPRTAWQDFYFNYIREHRLPHEKLTDHAHGASLAWRSLSAEEKEKYGASKEEREEYLKKSKEFRTTDATYRKAFRVLRKRRATPLHLGGYNAFVRMNFDKTSPLSFIQQGALLANRWSALSPEEKAVWKERGAEMTSRKLSPLPSKDAQAEKSE</sequence>
<dbReference type="InterPro" id="IPR036910">
    <property type="entry name" value="HMG_box_dom_sf"/>
</dbReference>
<feature type="region of interest" description="Disordered" evidence="2">
    <location>
        <begin position="52"/>
        <end position="85"/>
    </location>
</feature>
<evidence type="ECO:0000259" key="3">
    <source>
        <dbReference type="PROSITE" id="PS50118"/>
    </source>
</evidence>
<protein>
    <recommendedName>
        <fullName evidence="3">HMG box domain-containing protein</fullName>
    </recommendedName>
</protein>
<evidence type="ECO:0000256" key="1">
    <source>
        <dbReference type="PROSITE-ProRule" id="PRU00267"/>
    </source>
</evidence>
<accession>A0A9P5Z289</accession>
<dbReference type="InterPro" id="IPR009071">
    <property type="entry name" value="HMG_box_dom"/>
</dbReference>
<dbReference type="CDD" id="cd00084">
    <property type="entry name" value="HMG-box_SF"/>
    <property type="match status" value="1"/>
</dbReference>
<dbReference type="Gene3D" id="1.10.30.10">
    <property type="entry name" value="High mobility group box domain"/>
    <property type="match status" value="2"/>
</dbReference>
<dbReference type="SUPFAM" id="SSF47095">
    <property type="entry name" value="HMG-box"/>
    <property type="match status" value="2"/>
</dbReference>
<dbReference type="PROSITE" id="PS50118">
    <property type="entry name" value="HMG_BOX_2"/>
    <property type="match status" value="1"/>
</dbReference>
<feature type="domain" description="HMG box" evidence="3">
    <location>
        <begin position="105"/>
        <end position="170"/>
    </location>
</feature>
<keyword evidence="1" id="KW-0539">Nucleus</keyword>
<dbReference type="GO" id="GO:0003677">
    <property type="term" value="F:DNA binding"/>
    <property type="evidence" value="ECO:0007669"/>
    <property type="project" value="UniProtKB-UniRule"/>
</dbReference>
<comment type="caution">
    <text evidence="4">The sequence shown here is derived from an EMBL/GenBank/DDBJ whole genome shotgun (WGS) entry which is preliminary data.</text>
</comment>
<organism evidence="4 5">
    <name type="scientific">Pholiota conissans</name>
    <dbReference type="NCBI Taxonomy" id="109636"/>
    <lineage>
        <taxon>Eukaryota</taxon>
        <taxon>Fungi</taxon>
        <taxon>Dikarya</taxon>
        <taxon>Basidiomycota</taxon>
        <taxon>Agaricomycotina</taxon>
        <taxon>Agaricomycetes</taxon>
        <taxon>Agaricomycetidae</taxon>
        <taxon>Agaricales</taxon>
        <taxon>Agaricineae</taxon>
        <taxon>Strophariaceae</taxon>
        <taxon>Pholiota</taxon>
    </lineage>
</organism>
<dbReference type="Proteomes" id="UP000807469">
    <property type="component" value="Unassembled WGS sequence"/>
</dbReference>
<dbReference type="EMBL" id="MU155205">
    <property type="protein sequence ID" value="KAF9479837.1"/>
    <property type="molecule type" value="Genomic_DNA"/>
</dbReference>